<dbReference type="SUPFAM" id="SSF54001">
    <property type="entry name" value="Cysteine proteinases"/>
    <property type="match status" value="1"/>
</dbReference>
<dbReference type="OrthoDB" id="6114172at2"/>
<feature type="transmembrane region" description="Helical" evidence="2">
    <location>
        <begin position="583"/>
        <end position="608"/>
    </location>
</feature>
<evidence type="ECO:0000256" key="2">
    <source>
        <dbReference type="SAM" id="Phobius"/>
    </source>
</evidence>
<keyword evidence="2" id="KW-1133">Transmembrane helix</keyword>
<dbReference type="KEGG" id="tvi:Thivi_0155"/>
<feature type="transmembrane region" description="Helical" evidence="2">
    <location>
        <begin position="47"/>
        <end position="65"/>
    </location>
</feature>
<dbReference type="InterPro" id="IPR021878">
    <property type="entry name" value="TgpA_N"/>
</dbReference>
<feature type="transmembrane region" description="Helical" evidence="2">
    <location>
        <begin position="99"/>
        <end position="116"/>
    </location>
</feature>
<dbReference type="PANTHER" id="PTHR42736:SF1">
    <property type="entry name" value="PROTEIN-GLUTAMINE GAMMA-GLUTAMYLTRANSFERASE"/>
    <property type="match status" value="1"/>
</dbReference>
<dbReference type="Gene3D" id="3.10.620.30">
    <property type="match status" value="1"/>
</dbReference>
<dbReference type="InterPro" id="IPR025403">
    <property type="entry name" value="TgpA-like_C"/>
</dbReference>
<dbReference type="eggNOG" id="COG1305">
    <property type="taxonomic scope" value="Bacteria"/>
</dbReference>
<dbReference type="RefSeq" id="WP_014776739.1">
    <property type="nucleotide sequence ID" value="NC_018012.1"/>
</dbReference>
<keyword evidence="4" id="KW-0378">Hydrolase</keyword>
<dbReference type="AlphaFoldDB" id="I3Y5G3"/>
<keyword evidence="5" id="KW-1185">Reference proteome</keyword>
<dbReference type="STRING" id="765911.Thivi_0155"/>
<dbReference type="InterPro" id="IPR038765">
    <property type="entry name" value="Papain-like_cys_pep_sf"/>
</dbReference>
<dbReference type="GO" id="GO:0008233">
    <property type="term" value="F:peptidase activity"/>
    <property type="evidence" value="ECO:0007669"/>
    <property type="project" value="UniProtKB-KW"/>
</dbReference>
<dbReference type="Pfam" id="PF01841">
    <property type="entry name" value="Transglut_core"/>
    <property type="match status" value="1"/>
</dbReference>
<dbReference type="Pfam" id="PF13559">
    <property type="entry name" value="DUF4129"/>
    <property type="match status" value="1"/>
</dbReference>
<sequence>MTGYRNWVLLTLVMAALPSFLRLPWWVAAIALAGGVLHYAGRWRRGWSGRIFSAALLAAAIAGIWFSFETWFSGDGILSFFIAVVFLKWGESTTRRDDLLLIFAAVILAAVGTLYWENMLNMLHMFLVVFLLVVSLMALHLDASPSRMTFLLSRTGRIFALALPLMLLLFLFFPRIPGPLWDVGLAFGLPIKAMMDRSKTEFGRMTSLQPGGISRAANENQNVLVAEFEGAVPFKSQLYWRGPVFWEFDGQNWNLPEDWDSRSSLLGRALRTKAQWEREVREKKDPIRYTLRVMPNGGRWLYGLDLPAEAGPETFISDEFQLLSIRRINDSEPRLQTSAFLTYSVGASLTEEQRTRGLSWPEGQNPRLLALGQTLRERHSTTDDIVHEIYAMLRVGEYRFDPGHILPPGDHLLDRFFFDEKRGGAEYLAGSTVMLMRAAGIPARLVAGFRGGTIIALTDFVIVKQSDAHAWVEVWDDGRGWFRVEPKDIVVAPDEKREATKIDENRQAAVKMEVKKEPQPVPDDGRPGDPPRAPPPAPAQPGTGWQLPDWTAFLGNLQKWVIDYNPDRQIDIMKGVGLEKSNWFDLMLGTLLGLAVILGGYLAIAWFAARERIDRVAGAWGRFCRRLEKFGLHRDPHECPRDFMHRVGDAQPEMAPATRDIIGRYIDIRYGGGPSREADAVFIRQVERFLSMT</sequence>
<gene>
    <name evidence="4" type="ordered locus">Thivi_0155</name>
</gene>
<feature type="region of interest" description="Disordered" evidence="1">
    <location>
        <begin position="512"/>
        <end position="545"/>
    </location>
</feature>
<accession>I3Y5G3</accession>
<dbReference type="Pfam" id="PF11992">
    <property type="entry name" value="TgpA_N"/>
    <property type="match status" value="1"/>
</dbReference>
<feature type="compositionally biased region" description="Pro residues" evidence="1">
    <location>
        <begin position="530"/>
        <end position="539"/>
    </location>
</feature>
<feature type="compositionally biased region" description="Basic and acidic residues" evidence="1">
    <location>
        <begin position="512"/>
        <end position="529"/>
    </location>
</feature>
<dbReference type="PANTHER" id="PTHR42736">
    <property type="entry name" value="PROTEIN-GLUTAMINE GAMMA-GLUTAMYLTRANSFERASE"/>
    <property type="match status" value="1"/>
</dbReference>
<dbReference type="HOGENOM" id="CLU_012397_1_0_6"/>
<dbReference type="GO" id="GO:0006508">
    <property type="term" value="P:proteolysis"/>
    <property type="evidence" value="ECO:0007669"/>
    <property type="project" value="UniProtKB-KW"/>
</dbReference>
<organism evidence="4 5">
    <name type="scientific">Thiocystis violascens (strain ATCC 17096 / DSM 198 / 6111)</name>
    <name type="common">Chromatium violascens</name>
    <dbReference type="NCBI Taxonomy" id="765911"/>
    <lineage>
        <taxon>Bacteria</taxon>
        <taxon>Pseudomonadati</taxon>
        <taxon>Pseudomonadota</taxon>
        <taxon>Gammaproteobacteria</taxon>
        <taxon>Chromatiales</taxon>
        <taxon>Chromatiaceae</taxon>
        <taxon>Thiocystis</taxon>
    </lineage>
</organism>
<dbReference type="EMBL" id="CP003154">
    <property type="protein sequence ID" value="AFL72231.1"/>
    <property type="molecule type" value="Genomic_DNA"/>
</dbReference>
<evidence type="ECO:0000313" key="4">
    <source>
        <dbReference type="EMBL" id="AFL72231.1"/>
    </source>
</evidence>
<protein>
    <submittedName>
        <fullName evidence="4">Transglutaminase-like enzyme, predicted cysteine protease</fullName>
    </submittedName>
</protein>
<feature type="domain" description="Transglutaminase-like" evidence="3">
    <location>
        <begin position="417"/>
        <end position="488"/>
    </location>
</feature>
<dbReference type="InterPro" id="IPR002931">
    <property type="entry name" value="Transglutaminase-like"/>
</dbReference>
<feature type="transmembrane region" description="Helical" evidence="2">
    <location>
        <begin position="20"/>
        <end position="40"/>
    </location>
</feature>
<dbReference type="InterPro" id="IPR052901">
    <property type="entry name" value="Bact_TGase-like"/>
</dbReference>
<evidence type="ECO:0000259" key="3">
    <source>
        <dbReference type="SMART" id="SM00460"/>
    </source>
</evidence>
<dbReference type="Proteomes" id="UP000006062">
    <property type="component" value="Chromosome"/>
</dbReference>
<evidence type="ECO:0000256" key="1">
    <source>
        <dbReference type="SAM" id="MobiDB-lite"/>
    </source>
</evidence>
<proteinExistence type="predicted"/>
<keyword evidence="4" id="KW-0645">Protease</keyword>
<keyword evidence="2" id="KW-0812">Transmembrane</keyword>
<keyword evidence="2" id="KW-0472">Membrane</keyword>
<dbReference type="SMART" id="SM00460">
    <property type="entry name" value="TGc"/>
    <property type="match status" value="1"/>
</dbReference>
<feature type="transmembrane region" description="Helical" evidence="2">
    <location>
        <begin position="155"/>
        <end position="173"/>
    </location>
</feature>
<reference evidence="4 5" key="1">
    <citation type="submission" date="2012-06" db="EMBL/GenBank/DDBJ databases">
        <title>Complete sequence of Thiocystis violascens DSM 198.</title>
        <authorList>
            <consortium name="US DOE Joint Genome Institute"/>
            <person name="Lucas S."/>
            <person name="Han J."/>
            <person name="Lapidus A."/>
            <person name="Cheng J.-F."/>
            <person name="Goodwin L."/>
            <person name="Pitluck S."/>
            <person name="Peters L."/>
            <person name="Ovchinnikova G."/>
            <person name="Teshima H."/>
            <person name="Detter J.C."/>
            <person name="Han C."/>
            <person name="Tapia R."/>
            <person name="Land M."/>
            <person name="Hauser L."/>
            <person name="Kyrpides N."/>
            <person name="Ivanova N."/>
            <person name="Pagani I."/>
            <person name="Vogl K."/>
            <person name="Liu Z."/>
            <person name="Frigaard N.-U."/>
            <person name="Bryant D."/>
            <person name="Woyke T."/>
        </authorList>
    </citation>
    <scope>NUCLEOTIDE SEQUENCE [LARGE SCALE GENOMIC DNA]</scope>
    <source>
        <strain evidence="5">ATCC 17096 / DSM 198 / 6111</strain>
    </source>
</reference>
<feature type="transmembrane region" description="Helical" evidence="2">
    <location>
        <begin position="122"/>
        <end position="143"/>
    </location>
</feature>
<feature type="transmembrane region" description="Helical" evidence="2">
    <location>
        <begin position="71"/>
        <end position="87"/>
    </location>
</feature>
<name>I3Y5G3_THIV6</name>
<evidence type="ECO:0000313" key="5">
    <source>
        <dbReference type="Proteomes" id="UP000006062"/>
    </source>
</evidence>